<organism evidence="1 2">
    <name type="scientific">Parapedobacter koreensis</name>
    <dbReference type="NCBI Taxonomy" id="332977"/>
    <lineage>
        <taxon>Bacteria</taxon>
        <taxon>Pseudomonadati</taxon>
        <taxon>Bacteroidota</taxon>
        <taxon>Sphingobacteriia</taxon>
        <taxon>Sphingobacteriales</taxon>
        <taxon>Sphingobacteriaceae</taxon>
        <taxon>Parapedobacter</taxon>
    </lineage>
</organism>
<name>A0A1H7R006_9SPHI</name>
<dbReference type="Proteomes" id="UP000198916">
    <property type="component" value="Unassembled WGS sequence"/>
</dbReference>
<gene>
    <name evidence="1" type="ORF">SAMN05421740_106194</name>
</gene>
<dbReference type="STRING" id="332977.SAMN05421740_106194"/>
<sequence length="29" mass="3294">MSENQDLTEKLDTYFASLPVRLAGWGFGF</sequence>
<keyword evidence="2" id="KW-1185">Reference proteome</keyword>
<accession>A0A1H7R006</accession>
<evidence type="ECO:0000313" key="2">
    <source>
        <dbReference type="Proteomes" id="UP000198916"/>
    </source>
</evidence>
<evidence type="ECO:0000313" key="1">
    <source>
        <dbReference type="EMBL" id="SEL53429.1"/>
    </source>
</evidence>
<dbReference type="AlphaFoldDB" id="A0A1H7R006"/>
<reference evidence="2" key="1">
    <citation type="submission" date="2016-10" db="EMBL/GenBank/DDBJ databases">
        <authorList>
            <person name="Varghese N."/>
            <person name="Submissions S."/>
        </authorList>
    </citation>
    <scope>NUCLEOTIDE SEQUENCE [LARGE SCALE GENOMIC DNA]</scope>
    <source>
        <strain evidence="2">Jip14</strain>
    </source>
</reference>
<proteinExistence type="predicted"/>
<protein>
    <submittedName>
        <fullName evidence="1">Uncharacterized protein</fullName>
    </submittedName>
</protein>
<dbReference type="EMBL" id="FNZR01000006">
    <property type="protein sequence ID" value="SEL53429.1"/>
    <property type="molecule type" value="Genomic_DNA"/>
</dbReference>